<dbReference type="VEuPathDB" id="VectorBase:AAEL018278"/>
<feature type="transmembrane region" description="Helical" evidence="2">
    <location>
        <begin position="137"/>
        <end position="158"/>
    </location>
</feature>
<gene>
    <name evidence="3" type="ORF">AaeL_AAEL001825</name>
</gene>
<sequence>MNTLIPAWEQQTAEDCRSSSTKNLSKADEGLRSSSRRRISSSLAPWEKQVVTSEQTEFPSNAGGAEELPSGTSLLTSTRLAASTDDDSKTQNHAKDDVEHELESTGDLALKYHYTGNETGDDPQNNHGRRYSRISMIIIYGREALCILALILTTYASIQNRIWCQQKAVKNKE</sequence>
<feature type="compositionally biased region" description="Polar residues" evidence="1">
    <location>
        <begin position="1"/>
        <end position="24"/>
    </location>
</feature>
<dbReference type="Proteomes" id="UP000682892">
    <property type="component" value="Unassembled WGS sequence"/>
</dbReference>
<protein>
    <submittedName>
        <fullName evidence="3">AAEL001825-PA</fullName>
    </submittedName>
</protein>
<feature type="compositionally biased region" description="Polar residues" evidence="1">
    <location>
        <begin position="50"/>
        <end position="59"/>
    </location>
</feature>
<organism evidence="3 4">
    <name type="scientific">Aedes aegypti</name>
    <name type="common">Yellowfever mosquito</name>
    <name type="synonym">Culex aegypti</name>
    <dbReference type="NCBI Taxonomy" id="7159"/>
    <lineage>
        <taxon>Eukaryota</taxon>
        <taxon>Metazoa</taxon>
        <taxon>Ecdysozoa</taxon>
        <taxon>Arthropoda</taxon>
        <taxon>Hexapoda</taxon>
        <taxon>Insecta</taxon>
        <taxon>Pterygota</taxon>
        <taxon>Neoptera</taxon>
        <taxon>Endopterygota</taxon>
        <taxon>Diptera</taxon>
        <taxon>Nematocera</taxon>
        <taxon>Culicoidea</taxon>
        <taxon>Culicidae</taxon>
        <taxon>Culicinae</taxon>
        <taxon>Aedini</taxon>
        <taxon>Aedes</taxon>
        <taxon>Stegomyia</taxon>
    </lineage>
</organism>
<reference evidence="3" key="3">
    <citation type="submission" date="2012-09" db="EMBL/GenBank/DDBJ databases">
        <authorList>
            <consortium name="VectorBase"/>
        </authorList>
    </citation>
    <scope>NUCLEOTIDE SEQUENCE</scope>
    <source>
        <strain evidence="3">Liverpool</strain>
    </source>
</reference>
<keyword evidence="2" id="KW-1133">Transmembrane helix</keyword>
<feature type="compositionally biased region" description="Basic and acidic residues" evidence="1">
    <location>
        <begin position="86"/>
        <end position="101"/>
    </location>
</feature>
<accession>Q17K43</accession>
<reference evidence="3" key="2">
    <citation type="journal article" date="2007" name="Science">
        <title>Genome sequence of Aedes aegypti, a major arbovirus vector.</title>
        <authorList>
            <person name="Nene V."/>
            <person name="Wortman J.R."/>
            <person name="Lawson D."/>
            <person name="Haas B."/>
            <person name="Kodira C."/>
            <person name="Tu Z.J."/>
            <person name="Loftus B."/>
            <person name="Xi Z."/>
            <person name="Megy K."/>
            <person name="Grabherr M."/>
            <person name="Ren Q."/>
            <person name="Zdobnov E.M."/>
            <person name="Lobo N.F."/>
            <person name="Campbell K.S."/>
            <person name="Brown S.E."/>
            <person name="Bonaldo M.F."/>
            <person name="Zhu J."/>
            <person name="Sinkins S.P."/>
            <person name="Hogenkamp D.G."/>
            <person name="Amedeo P."/>
            <person name="Arensburger P."/>
            <person name="Atkinson P.W."/>
            <person name="Bidwell S."/>
            <person name="Biedler J."/>
            <person name="Birney E."/>
            <person name="Bruggner R.V."/>
            <person name="Costas J."/>
            <person name="Coy M.R."/>
            <person name="Crabtree J."/>
            <person name="Crawford M."/>
            <person name="Debruyn B."/>
            <person name="Decaprio D."/>
            <person name="Eiglmeier K."/>
            <person name="Eisenstadt E."/>
            <person name="El-Dorry H."/>
            <person name="Gelbart W.M."/>
            <person name="Gomes S.L."/>
            <person name="Hammond M."/>
            <person name="Hannick L.I."/>
            <person name="Hogan J.R."/>
            <person name="Holmes M.H."/>
            <person name="Jaffe D."/>
            <person name="Johnston J.S."/>
            <person name="Kennedy R.C."/>
            <person name="Koo H."/>
            <person name="Kravitz S."/>
            <person name="Kriventseva E.V."/>
            <person name="Kulp D."/>
            <person name="Labutti K."/>
            <person name="Lee E."/>
            <person name="Li S."/>
            <person name="Lovin D.D."/>
            <person name="Mao C."/>
            <person name="Mauceli E."/>
            <person name="Menck C.F."/>
            <person name="Miller J.R."/>
            <person name="Montgomery P."/>
            <person name="Mori A."/>
            <person name="Nascimento A.L."/>
            <person name="Naveira H.F."/>
            <person name="Nusbaum C."/>
            <person name="O'leary S."/>
            <person name="Orvis J."/>
            <person name="Pertea M."/>
            <person name="Quesneville H."/>
            <person name="Reidenbach K.R."/>
            <person name="Rogers Y.H."/>
            <person name="Roth C.W."/>
            <person name="Schneider J.R."/>
            <person name="Schatz M."/>
            <person name="Shumway M."/>
            <person name="Stanke M."/>
            <person name="Stinson E.O."/>
            <person name="Tubio J.M."/>
            <person name="Vanzee J.P."/>
            <person name="Verjovski-Almeida S."/>
            <person name="Werner D."/>
            <person name="White O."/>
            <person name="Wyder S."/>
            <person name="Zeng Q."/>
            <person name="Zhao Q."/>
            <person name="Zhao Y."/>
            <person name="Hill C.A."/>
            <person name="Raikhel A.S."/>
            <person name="Soares M.B."/>
            <person name="Knudson D.L."/>
            <person name="Lee N.H."/>
            <person name="Galagan J."/>
            <person name="Salzberg S.L."/>
            <person name="Paulsen I.T."/>
            <person name="Dimopoulos G."/>
            <person name="Collins F.H."/>
            <person name="Birren B."/>
            <person name="Fraser-Liggett C.M."/>
            <person name="Severson D.W."/>
        </authorList>
    </citation>
    <scope>NUCLEOTIDE SEQUENCE [LARGE SCALE GENOMIC DNA]</scope>
    <source>
        <strain evidence="3">Liverpool</strain>
    </source>
</reference>
<dbReference type="HOGENOM" id="CLU_010764_0_0_1"/>
<evidence type="ECO:0000256" key="2">
    <source>
        <dbReference type="SAM" id="Phobius"/>
    </source>
</evidence>
<dbReference type="AlphaFoldDB" id="Q17K43"/>
<evidence type="ECO:0000313" key="4">
    <source>
        <dbReference type="Proteomes" id="UP000682892"/>
    </source>
</evidence>
<name>Q17K43_AEDAE</name>
<reference evidence="3" key="1">
    <citation type="submission" date="2005-10" db="EMBL/GenBank/DDBJ databases">
        <authorList>
            <person name="Loftus B.J."/>
            <person name="Nene V.M."/>
            <person name="Hannick L.I."/>
            <person name="Bidwell S."/>
            <person name="Haas B."/>
            <person name="Amedeo P."/>
            <person name="Orvis J."/>
            <person name="Wortman J.R."/>
            <person name="White O.R."/>
            <person name="Salzberg S."/>
            <person name="Shumway M."/>
            <person name="Koo H."/>
            <person name="Zhao Y."/>
            <person name="Holmes M."/>
            <person name="Miller J."/>
            <person name="Schatz M."/>
            <person name="Pop M."/>
            <person name="Pai G."/>
            <person name="Utterback T."/>
            <person name="Rogers Y.-H."/>
            <person name="Kravitz S."/>
            <person name="Fraser C.M."/>
        </authorList>
    </citation>
    <scope>NUCLEOTIDE SEQUENCE</scope>
    <source>
        <strain evidence="3">Liverpool</strain>
    </source>
</reference>
<dbReference type="EMBL" id="CH477228">
    <property type="protein sequence ID" value="EAT47049.1"/>
    <property type="molecule type" value="Genomic_DNA"/>
</dbReference>
<dbReference type="STRING" id="7159.Q17K43"/>
<evidence type="ECO:0000256" key="1">
    <source>
        <dbReference type="SAM" id="MobiDB-lite"/>
    </source>
</evidence>
<keyword evidence="2" id="KW-0472">Membrane</keyword>
<feature type="compositionally biased region" description="Polar residues" evidence="1">
    <location>
        <begin position="70"/>
        <end position="81"/>
    </location>
</feature>
<proteinExistence type="predicted"/>
<keyword evidence="2" id="KW-0812">Transmembrane</keyword>
<feature type="region of interest" description="Disordered" evidence="1">
    <location>
        <begin position="1"/>
        <end position="101"/>
    </location>
</feature>
<evidence type="ECO:0000313" key="3">
    <source>
        <dbReference type="EMBL" id="EAT47049.1"/>
    </source>
</evidence>